<gene>
    <name evidence="6" type="ORF">WKW82_33425</name>
</gene>
<evidence type="ECO:0000256" key="3">
    <source>
        <dbReference type="ARBA" id="ARBA00022729"/>
    </source>
</evidence>
<keyword evidence="7" id="KW-1185">Reference proteome</keyword>
<dbReference type="CDD" id="cd13688">
    <property type="entry name" value="PBP2_GltI_DEBP"/>
    <property type="match status" value="1"/>
</dbReference>
<dbReference type="EMBL" id="JBBKZT010000024">
    <property type="protein sequence ID" value="MEJ8851579.1"/>
    <property type="molecule type" value="Genomic_DNA"/>
</dbReference>
<sequence length="299" mass="32308">MQKLSAALACASLFSLAPAAHAADTLTKFRETGTASVGTRDSGAPLSYTTGPEQYSGYHVELCQRILAGIQRDLKLPKLDIRYQVVTSTNRMPLVQNGSVDMECGTTTNNEARQKEVAFALTTYVTEIRMVVRANSGITSMAQLKGRNVVVSAGSTAGKALRNYEAATKLEINTITSKDHGDSFLVLQSGRADAFVIDDNIGAGNISTAKNPAEFKLTGEVLNVEPIAIMIRKDDPAFKKAVDDQIRTLMRSGELAKLYDKWFVQPIPPRNVAVNLPMGATLKALIAEPNDRPAESYAK</sequence>
<comment type="similarity">
    <text evidence="1">Belongs to the bacterial solute-binding protein 3 family.</text>
</comment>
<dbReference type="SUPFAM" id="SSF53850">
    <property type="entry name" value="Periplasmic binding protein-like II"/>
    <property type="match status" value="1"/>
</dbReference>
<dbReference type="Proteomes" id="UP001385892">
    <property type="component" value="Unassembled WGS sequence"/>
</dbReference>
<dbReference type="PANTHER" id="PTHR30085:SF2">
    <property type="entry name" value="GLUTAMATE_ASPARTATE IMPORT SOLUTE-BINDING PROTEIN"/>
    <property type="match status" value="1"/>
</dbReference>
<organism evidence="6 7">
    <name type="scientific">Variovorax rhizosphaerae</name>
    <dbReference type="NCBI Taxonomy" id="1836200"/>
    <lineage>
        <taxon>Bacteria</taxon>
        <taxon>Pseudomonadati</taxon>
        <taxon>Pseudomonadota</taxon>
        <taxon>Betaproteobacteria</taxon>
        <taxon>Burkholderiales</taxon>
        <taxon>Comamonadaceae</taxon>
        <taxon>Variovorax</taxon>
    </lineage>
</organism>
<accession>A0ABU8WW38</accession>
<dbReference type="Pfam" id="PF00497">
    <property type="entry name" value="SBP_bac_3"/>
    <property type="match status" value="1"/>
</dbReference>
<dbReference type="PANTHER" id="PTHR30085">
    <property type="entry name" value="AMINO ACID ABC TRANSPORTER PERMEASE"/>
    <property type="match status" value="1"/>
</dbReference>
<evidence type="ECO:0000313" key="7">
    <source>
        <dbReference type="Proteomes" id="UP001385892"/>
    </source>
</evidence>
<feature type="domain" description="Solute-binding protein family 3/N-terminal" evidence="5">
    <location>
        <begin position="34"/>
        <end position="266"/>
    </location>
</feature>
<protein>
    <submittedName>
        <fullName evidence="6">Transporter substrate-binding domain-containing protein</fullName>
    </submittedName>
</protein>
<comment type="caution">
    <text evidence="6">The sequence shown here is derived from an EMBL/GenBank/DDBJ whole genome shotgun (WGS) entry which is preliminary data.</text>
</comment>
<feature type="chain" id="PRO_5046120292" evidence="4">
    <location>
        <begin position="23"/>
        <end position="299"/>
    </location>
</feature>
<dbReference type="Gene3D" id="3.40.190.10">
    <property type="entry name" value="Periplasmic binding protein-like II"/>
    <property type="match status" value="2"/>
</dbReference>
<dbReference type="InterPro" id="IPR051455">
    <property type="entry name" value="Bact_solute-bind_prot3"/>
</dbReference>
<evidence type="ECO:0000313" key="6">
    <source>
        <dbReference type="EMBL" id="MEJ8851579.1"/>
    </source>
</evidence>
<dbReference type="InterPro" id="IPR001638">
    <property type="entry name" value="Solute-binding_3/MltF_N"/>
</dbReference>
<dbReference type="RefSeq" id="WP_340347299.1">
    <property type="nucleotide sequence ID" value="NZ_JBBKZT010000024.1"/>
</dbReference>
<evidence type="ECO:0000259" key="5">
    <source>
        <dbReference type="SMART" id="SM00062"/>
    </source>
</evidence>
<keyword evidence="3 4" id="KW-0732">Signal</keyword>
<reference evidence="6 7" key="1">
    <citation type="submission" date="2024-03" db="EMBL/GenBank/DDBJ databases">
        <title>Novel species of the genus Variovorax.</title>
        <authorList>
            <person name="Liu Q."/>
            <person name="Xin Y.-H."/>
        </authorList>
    </citation>
    <scope>NUCLEOTIDE SEQUENCE [LARGE SCALE GENOMIC DNA]</scope>
    <source>
        <strain evidence="6 7">KACC 18900</strain>
    </source>
</reference>
<keyword evidence="2" id="KW-0813">Transport</keyword>
<evidence type="ECO:0000256" key="2">
    <source>
        <dbReference type="ARBA" id="ARBA00022448"/>
    </source>
</evidence>
<evidence type="ECO:0000256" key="4">
    <source>
        <dbReference type="SAM" id="SignalP"/>
    </source>
</evidence>
<feature type="signal peptide" evidence="4">
    <location>
        <begin position="1"/>
        <end position="22"/>
    </location>
</feature>
<dbReference type="SMART" id="SM00062">
    <property type="entry name" value="PBPb"/>
    <property type="match status" value="1"/>
</dbReference>
<proteinExistence type="inferred from homology"/>
<evidence type="ECO:0000256" key="1">
    <source>
        <dbReference type="ARBA" id="ARBA00010333"/>
    </source>
</evidence>
<name>A0ABU8WW38_9BURK</name>